<keyword evidence="10" id="KW-1185">Reference proteome</keyword>
<keyword evidence="5 7" id="KW-0472">Membrane</keyword>
<evidence type="ECO:0000256" key="6">
    <source>
        <dbReference type="ARBA" id="ARBA00043993"/>
    </source>
</evidence>
<dbReference type="Proteomes" id="UP000676325">
    <property type="component" value="Unassembled WGS sequence"/>
</dbReference>
<evidence type="ECO:0000259" key="8">
    <source>
        <dbReference type="Pfam" id="PF13515"/>
    </source>
</evidence>
<dbReference type="Pfam" id="PF13515">
    <property type="entry name" value="FUSC_2"/>
    <property type="match status" value="1"/>
</dbReference>
<keyword evidence="3 7" id="KW-0812">Transmembrane</keyword>
<accession>A0A941EI06</accession>
<feature type="transmembrane region" description="Helical" evidence="7">
    <location>
        <begin position="234"/>
        <end position="254"/>
    </location>
</feature>
<evidence type="ECO:0000256" key="3">
    <source>
        <dbReference type="ARBA" id="ARBA00022692"/>
    </source>
</evidence>
<dbReference type="GO" id="GO:0005886">
    <property type="term" value="C:plasma membrane"/>
    <property type="evidence" value="ECO:0007669"/>
    <property type="project" value="UniProtKB-SubCell"/>
</dbReference>
<reference evidence="9" key="1">
    <citation type="submission" date="2021-04" db="EMBL/GenBank/DDBJ databases">
        <title>Genome based classification of Actinospica acidithermotolerans sp. nov., an actinobacterium isolated from an Indonesian hot spring.</title>
        <authorList>
            <person name="Kusuma A.B."/>
            <person name="Putra K.E."/>
            <person name="Nafisah S."/>
            <person name="Loh J."/>
            <person name="Nouioui I."/>
            <person name="Goodfellow M."/>
        </authorList>
    </citation>
    <scope>NUCLEOTIDE SEQUENCE</scope>
    <source>
        <strain evidence="9">MGRD01-02</strain>
    </source>
</reference>
<feature type="domain" description="Integral membrane bound transporter" evidence="8">
    <location>
        <begin position="125"/>
        <end position="246"/>
    </location>
</feature>
<feature type="transmembrane region" description="Helical" evidence="7">
    <location>
        <begin position="204"/>
        <end position="222"/>
    </location>
</feature>
<keyword evidence="4 7" id="KW-1133">Transmembrane helix</keyword>
<name>A0A941EI06_9ACTN</name>
<comment type="subcellular location">
    <subcellularLocation>
        <location evidence="1">Cell membrane</location>
        <topology evidence="1">Multi-pass membrane protein</topology>
    </subcellularLocation>
</comment>
<evidence type="ECO:0000256" key="2">
    <source>
        <dbReference type="ARBA" id="ARBA00022475"/>
    </source>
</evidence>
<feature type="non-terminal residue" evidence="9">
    <location>
        <position position="1"/>
    </location>
</feature>
<evidence type="ECO:0000256" key="4">
    <source>
        <dbReference type="ARBA" id="ARBA00022989"/>
    </source>
</evidence>
<evidence type="ECO:0000313" key="9">
    <source>
        <dbReference type="EMBL" id="MBR7831055.1"/>
    </source>
</evidence>
<evidence type="ECO:0000313" key="10">
    <source>
        <dbReference type="Proteomes" id="UP000676325"/>
    </source>
</evidence>
<dbReference type="PANTHER" id="PTHR30509:SF8">
    <property type="entry name" value="INNER MEMBRANE PROTEIN YCCS"/>
    <property type="match status" value="1"/>
</dbReference>
<dbReference type="AlphaFoldDB" id="A0A941EI06"/>
<proteinExistence type="inferred from homology"/>
<evidence type="ECO:0000256" key="7">
    <source>
        <dbReference type="SAM" id="Phobius"/>
    </source>
</evidence>
<dbReference type="RefSeq" id="WP_212522174.1">
    <property type="nucleotide sequence ID" value="NZ_JAGSOH010000179.1"/>
</dbReference>
<comment type="caution">
    <text evidence="9">The sequence shown here is derived from an EMBL/GenBank/DDBJ whole genome shotgun (WGS) entry which is preliminary data.</text>
</comment>
<dbReference type="InterPro" id="IPR049453">
    <property type="entry name" value="Memb_transporter_dom"/>
</dbReference>
<dbReference type="EMBL" id="JAGSOH010000179">
    <property type="protein sequence ID" value="MBR7831055.1"/>
    <property type="molecule type" value="Genomic_DNA"/>
</dbReference>
<comment type="similarity">
    <text evidence="6">Belongs to the YccS/YhfK family.</text>
</comment>
<dbReference type="PANTHER" id="PTHR30509">
    <property type="entry name" value="P-HYDROXYBENZOIC ACID EFFLUX PUMP SUBUNIT-RELATED"/>
    <property type="match status" value="1"/>
</dbReference>
<protein>
    <submittedName>
        <fullName evidence="9">FUSC family protein</fullName>
    </submittedName>
</protein>
<evidence type="ECO:0000256" key="5">
    <source>
        <dbReference type="ARBA" id="ARBA00023136"/>
    </source>
</evidence>
<organism evidence="9 10">
    <name type="scientific">Actinospica acidithermotolerans</name>
    <dbReference type="NCBI Taxonomy" id="2828514"/>
    <lineage>
        <taxon>Bacteria</taxon>
        <taxon>Bacillati</taxon>
        <taxon>Actinomycetota</taxon>
        <taxon>Actinomycetes</taxon>
        <taxon>Catenulisporales</taxon>
        <taxon>Actinospicaceae</taxon>
        <taxon>Actinospica</taxon>
    </lineage>
</organism>
<feature type="transmembrane region" description="Helical" evidence="7">
    <location>
        <begin position="165"/>
        <end position="198"/>
    </location>
</feature>
<sequence length="390" mass="40164">AEAPAARRLAADSAHVLAAAAEAIGRTPRAISSHATAAALPTLPELPAGNSEGWHWSATAVLTHLNSITTLLNGLDTSAPATSTVAPELLADAPALATLRAHLNPSGEIGRHALRLAVAAGIAETFVRITGLYEGRWVVLTVFLVLKPDYNSTVSRGVHRAIGTAVGALAGALIAMLLHGTPVCLALAAGVAVAAAYAVFEVDYLRYSIYLTVFIVLLLDILGLSAETTATVRLADTALGALLALVAYAVWPTWHARNAPQIFARLVDAHQTYAAALRHELDAVGAPDAHRLRTLQSAARRARTDAEAAAARLAAEPPQPRLTADAAQALVAAATRLARAELSLHTLVTAPAATRLDPAQAAALTAATEAALADLTAQFAALSGPSPAIR</sequence>
<evidence type="ECO:0000256" key="1">
    <source>
        <dbReference type="ARBA" id="ARBA00004651"/>
    </source>
</evidence>
<gene>
    <name evidence="9" type="ORF">KDK95_32420</name>
</gene>
<keyword evidence="2" id="KW-1003">Cell membrane</keyword>